<dbReference type="AlphaFoldDB" id="E3J9T0"/>
<dbReference type="Gene3D" id="3.90.180.10">
    <property type="entry name" value="Medium-chain alcohol dehydrogenases, catalytic domain"/>
    <property type="match status" value="1"/>
</dbReference>
<dbReference type="SUPFAM" id="SSF50129">
    <property type="entry name" value="GroES-like"/>
    <property type="match status" value="1"/>
</dbReference>
<feature type="domain" description="Enoyl reductase (ER)" evidence="1">
    <location>
        <begin position="13"/>
        <end position="309"/>
    </location>
</feature>
<dbReference type="PANTHER" id="PTHR11695:SF294">
    <property type="entry name" value="RETICULON-4-INTERACTING PROTEIN 1, MITOCHONDRIAL"/>
    <property type="match status" value="1"/>
</dbReference>
<dbReference type="CDD" id="cd05289">
    <property type="entry name" value="MDR_like_2"/>
    <property type="match status" value="1"/>
</dbReference>
<dbReference type="SUPFAM" id="SSF51735">
    <property type="entry name" value="NAD(P)-binding Rossmann-fold domains"/>
    <property type="match status" value="1"/>
</dbReference>
<dbReference type="KEGG" id="fri:FraEuI1c_6611"/>
<evidence type="ECO:0000313" key="3">
    <source>
        <dbReference type="Proteomes" id="UP000002484"/>
    </source>
</evidence>
<keyword evidence="3" id="KW-1185">Reference proteome</keyword>
<accession>E3J9T0</accession>
<proteinExistence type="predicted"/>
<evidence type="ECO:0000259" key="1">
    <source>
        <dbReference type="SMART" id="SM00829"/>
    </source>
</evidence>
<dbReference type="STRING" id="298654.FraEuI1c_6611"/>
<dbReference type="InterPro" id="IPR011032">
    <property type="entry name" value="GroES-like_sf"/>
</dbReference>
<dbReference type="Pfam" id="PF08240">
    <property type="entry name" value="ADH_N"/>
    <property type="match status" value="1"/>
</dbReference>
<dbReference type="InterPro" id="IPR036291">
    <property type="entry name" value="NAD(P)-bd_dom_sf"/>
</dbReference>
<dbReference type="InterPro" id="IPR013154">
    <property type="entry name" value="ADH-like_N"/>
</dbReference>
<dbReference type="InterPro" id="IPR050700">
    <property type="entry name" value="YIM1/Zinc_Alcohol_DH_Fams"/>
</dbReference>
<protein>
    <submittedName>
        <fullName evidence="2">Alcohol dehydrogenase zinc-binding domain protein</fullName>
    </submittedName>
</protein>
<name>E3J9T0_PSEI1</name>
<gene>
    <name evidence="2" type="ordered locus">FraEuI1c_6611</name>
</gene>
<dbReference type="EMBL" id="CP002299">
    <property type="protein sequence ID" value="ADP84583.1"/>
    <property type="molecule type" value="Genomic_DNA"/>
</dbReference>
<dbReference type="Proteomes" id="UP000002484">
    <property type="component" value="Chromosome"/>
</dbReference>
<dbReference type="SMART" id="SM00829">
    <property type="entry name" value="PKS_ER"/>
    <property type="match status" value="1"/>
</dbReference>
<dbReference type="InterPro" id="IPR020843">
    <property type="entry name" value="ER"/>
</dbReference>
<dbReference type="Gene3D" id="3.40.50.720">
    <property type="entry name" value="NAD(P)-binding Rossmann-like Domain"/>
    <property type="match status" value="1"/>
</dbReference>
<reference evidence="2 3" key="1">
    <citation type="submission" date="2010-10" db="EMBL/GenBank/DDBJ databases">
        <title>Complete sequence of Frankia sp. EuI1c.</title>
        <authorList>
            <consortium name="US DOE Joint Genome Institute"/>
            <person name="Lucas S."/>
            <person name="Copeland A."/>
            <person name="Lapidus A."/>
            <person name="Cheng J.-F."/>
            <person name="Bruce D."/>
            <person name="Goodwin L."/>
            <person name="Pitluck S."/>
            <person name="Chertkov O."/>
            <person name="Detter J.C."/>
            <person name="Han C."/>
            <person name="Tapia R."/>
            <person name="Land M."/>
            <person name="Hauser L."/>
            <person name="Jeffries C."/>
            <person name="Kyrpides N."/>
            <person name="Ivanova N."/>
            <person name="Mikhailova N."/>
            <person name="Beauchemin N."/>
            <person name="Sen A."/>
            <person name="Sur S.A."/>
            <person name="Gtari M."/>
            <person name="Wall L."/>
            <person name="Tisa L."/>
            <person name="Woyke T."/>
        </authorList>
    </citation>
    <scope>NUCLEOTIDE SEQUENCE [LARGE SCALE GENOMIC DNA]</scope>
    <source>
        <strain evidence="3">DSM 45817 / CECT 9037 / EuI1c</strain>
    </source>
</reference>
<dbReference type="HOGENOM" id="CLU_026673_3_3_11"/>
<dbReference type="GO" id="GO:0016491">
    <property type="term" value="F:oxidoreductase activity"/>
    <property type="evidence" value="ECO:0007669"/>
    <property type="project" value="InterPro"/>
</dbReference>
<dbReference type="PANTHER" id="PTHR11695">
    <property type="entry name" value="ALCOHOL DEHYDROGENASE RELATED"/>
    <property type="match status" value="1"/>
</dbReference>
<evidence type="ECO:0000313" key="2">
    <source>
        <dbReference type="EMBL" id="ADP84583.1"/>
    </source>
</evidence>
<organism evidence="2 3">
    <name type="scientific">Pseudofrankia inefficax (strain DSM 45817 / CECT 9037 / DDB 130130 / EuI1c)</name>
    <name type="common">Frankia inefficax</name>
    <dbReference type="NCBI Taxonomy" id="298654"/>
    <lineage>
        <taxon>Bacteria</taxon>
        <taxon>Bacillati</taxon>
        <taxon>Actinomycetota</taxon>
        <taxon>Actinomycetes</taxon>
        <taxon>Frankiales</taxon>
        <taxon>Frankiaceae</taxon>
        <taxon>Pseudofrankia</taxon>
    </lineage>
</organism>
<dbReference type="eggNOG" id="COG0604">
    <property type="taxonomic scope" value="Bacteria"/>
</dbReference>
<dbReference type="InParanoid" id="E3J9T0"/>
<dbReference type="Pfam" id="PF13602">
    <property type="entry name" value="ADH_zinc_N_2"/>
    <property type="match status" value="1"/>
</dbReference>
<sequence length="312" mass="32539">MDVMMALRAHARGGAEELVYEKAPRPVPGPGEVLVAVHAAAITFAELTWEQSWTTRNGADRTPMIPSHEVSGVVAAVGAGVDGMAVGDEVFGLIDFDRDGAAADYVAVPAADLGAKPARASHVEAAALPLAALTAWQALVDHAGLRPGERVLVHGGAGGVGVYGVQLAAILGAHVTATDLPAHERFVRELGAETFIDVTATAFDEVTADVDVVLDTVGGSTLDRSYRVLRPGGRLVTLGAPPSAEVADGYGVRAIFFVVRPDRTELNRLAALVDDGRLRPVVARTYPLAQGREAFESGRGPRPPGKTVLVVR</sequence>